<keyword evidence="1 2" id="KW-0694">RNA-binding</keyword>
<evidence type="ECO:0000259" key="6">
    <source>
        <dbReference type="PROSITE" id="PS50103"/>
    </source>
</evidence>
<dbReference type="InterPro" id="IPR000504">
    <property type="entry name" value="RRM_dom"/>
</dbReference>
<feature type="compositionally biased region" description="Polar residues" evidence="4">
    <location>
        <begin position="285"/>
        <end position="302"/>
    </location>
</feature>
<dbReference type="Gene3D" id="3.30.70.330">
    <property type="match status" value="1"/>
</dbReference>
<keyword evidence="3" id="KW-0863">Zinc-finger</keyword>
<reference evidence="8" key="2">
    <citation type="submission" date="2025-08" db="UniProtKB">
        <authorList>
            <consortium name="RefSeq"/>
        </authorList>
    </citation>
    <scope>IDENTIFICATION</scope>
    <source>
        <tissue evidence="8">Young leaves</tissue>
    </source>
</reference>
<keyword evidence="3" id="KW-0862">Zinc</keyword>
<name>A0A8B9ASP2_PHODC</name>
<dbReference type="CDD" id="cd03419">
    <property type="entry name" value="GRX_GRXh_1_2_like"/>
    <property type="match status" value="1"/>
</dbReference>
<gene>
    <name evidence="8" type="primary">LOC103696501</name>
</gene>
<accession>A0A8B9ASP2</accession>
<dbReference type="GO" id="GO:0003723">
    <property type="term" value="F:RNA binding"/>
    <property type="evidence" value="ECO:0007669"/>
    <property type="project" value="UniProtKB-UniRule"/>
</dbReference>
<evidence type="ECO:0000256" key="1">
    <source>
        <dbReference type="ARBA" id="ARBA00022884"/>
    </source>
</evidence>
<keyword evidence="3" id="KW-0479">Metal-binding</keyword>
<reference evidence="7" key="1">
    <citation type="journal article" date="2019" name="Nat. Commun.">
        <title>Genome-wide association mapping of date palm fruit traits.</title>
        <authorList>
            <person name="Hazzouri K.M."/>
            <person name="Gros-Balthazard M."/>
            <person name="Flowers J.M."/>
            <person name="Copetti D."/>
            <person name="Lemansour A."/>
            <person name="Lebrun M."/>
            <person name="Masmoudi K."/>
            <person name="Ferrand S."/>
            <person name="Dhar M.I."/>
            <person name="Fresquez Z.A."/>
            <person name="Rosas U."/>
            <person name="Zhang J."/>
            <person name="Talag J."/>
            <person name="Lee S."/>
            <person name="Kudrna D."/>
            <person name="Powell R.F."/>
            <person name="Leitch I.J."/>
            <person name="Krueger R.R."/>
            <person name="Wing R.A."/>
            <person name="Amiri K.M.A."/>
            <person name="Purugganan M.D."/>
        </authorList>
    </citation>
    <scope>NUCLEOTIDE SEQUENCE [LARGE SCALE GENOMIC DNA]</scope>
    <source>
        <strain evidence="7">cv. Khalas</strain>
    </source>
</reference>
<dbReference type="Pfam" id="PF00076">
    <property type="entry name" value="RRM_1"/>
    <property type="match status" value="1"/>
</dbReference>
<feature type="region of interest" description="Disordered" evidence="4">
    <location>
        <begin position="911"/>
        <end position="931"/>
    </location>
</feature>
<dbReference type="GeneID" id="103696501"/>
<dbReference type="PRINTS" id="PR00160">
    <property type="entry name" value="GLUTAREDOXIN"/>
</dbReference>
<dbReference type="InterPro" id="IPR045137">
    <property type="entry name" value="RBM26/27"/>
</dbReference>
<dbReference type="GO" id="GO:0005634">
    <property type="term" value="C:nucleus"/>
    <property type="evidence" value="ECO:0007669"/>
    <property type="project" value="TreeGrafter"/>
</dbReference>
<dbReference type="Proteomes" id="UP000228380">
    <property type="component" value="Chromosome 10"/>
</dbReference>
<dbReference type="SUPFAM" id="SSF52833">
    <property type="entry name" value="Thioredoxin-like"/>
    <property type="match status" value="1"/>
</dbReference>
<dbReference type="InterPro" id="IPR036249">
    <property type="entry name" value="Thioredoxin-like_sf"/>
</dbReference>
<evidence type="ECO:0000313" key="7">
    <source>
        <dbReference type="Proteomes" id="UP000228380"/>
    </source>
</evidence>
<feature type="region of interest" description="Disordered" evidence="4">
    <location>
        <begin position="766"/>
        <end position="787"/>
    </location>
</feature>
<dbReference type="Gene3D" id="3.40.30.10">
    <property type="entry name" value="Glutaredoxin"/>
    <property type="match status" value="1"/>
</dbReference>
<feature type="zinc finger region" description="C3H1-type" evidence="3">
    <location>
        <begin position="400"/>
        <end position="428"/>
    </location>
</feature>
<dbReference type="SMART" id="SM00356">
    <property type="entry name" value="ZnF_C3H1"/>
    <property type="match status" value="1"/>
</dbReference>
<dbReference type="AlphaFoldDB" id="A0A8B9ASP2"/>
<dbReference type="CDD" id="cd12257">
    <property type="entry name" value="RRM1_RBM26_like"/>
    <property type="match status" value="1"/>
</dbReference>
<dbReference type="InterPro" id="IPR002109">
    <property type="entry name" value="Glutaredoxin"/>
</dbReference>
<dbReference type="PANTHER" id="PTHR14398:SF0">
    <property type="entry name" value="ZINC FINGER PROTEIN SWM"/>
    <property type="match status" value="1"/>
</dbReference>
<dbReference type="Pfam" id="PF00462">
    <property type="entry name" value="Glutaredoxin"/>
    <property type="match status" value="1"/>
</dbReference>
<dbReference type="FunFam" id="3.30.70.330:FF:000719">
    <property type="entry name" value="Predicted protein"/>
    <property type="match status" value="1"/>
</dbReference>
<evidence type="ECO:0000256" key="3">
    <source>
        <dbReference type="PROSITE-ProRule" id="PRU00723"/>
    </source>
</evidence>
<dbReference type="GO" id="GO:0008270">
    <property type="term" value="F:zinc ion binding"/>
    <property type="evidence" value="ECO:0007669"/>
    <property type="project" value="UniProtKB-KW"/>
</dbReference>
<dbReference type="InterPro" id="IPR012677">
    <property type="entry name" value="Nucleotide-bd_a/b_plait_sf"/>
</dbReference>
<dbReference type="SMART" id="SM00360">
    <property type="entry name" value="RRM"/>
    <property type="match status" value="1"/>
</dbReference>
<evidence type="ECO:0000259" key="5">
    <source>
        <dbReference type="PROSITE" id="PS50102"/>
    </source>
</evidence>
<feature type="domain" description="C3H1-type" evidence="6">
    <location>
        <begin position="400"/>
        <end position="428"/>
    </location>
</feature>
<evidence type="ECO:0000256" key="2">
    <source>
        <dbReference type="PROSITE-ProRule" id="PRU00176"/>
    </source>
</evidence>
<keyword evidence="7" id="KW-1185">Reference proteome</keyword>
<organism evidence="7 8">
    <name type="scientific">Phoenix dactylifera</name>
    <name type="common">Date palm</name>
    <dbReference type="NCBI Taxonomy" id="42345"/>
    <lineage>
        <taxon>Eukaryota</taxon>
        <taxon>Viridiplantae</taxon>
        <taxon>Streptophyta</taxon>
        <taxon>Embryophyta</taxon>
        <taxon>Tracheophyta</taxon>
        <taxon>Spermatophyta</taxon>
        <taxon>Magnoliopsida</taxon>
        <taxon>Liliopsida</taxon>
        <taxon>Arecaceae</taxon>
        <taxon>Coryphoideae</taxon>
        <taxon>Phoeniceae</taxon>
        <taxon>Phoenix</taxon>
    </lineage>
</organism>
<feature type="compositionally biased region" description="Acidic residues" evidence="4">
    <location>
        <begin position="179"/>
        <end position="192"/>
    </location>
</feature>
<sequence length="1138" mass="123417">MAMGGGPRRSCSPTEEDRLGFDVALAKAKDVASSAPVVVFRCDSPLPLSPLLRIRCKTYCEYCKQVKKLLTQLGASYKVFELDVESDGTALQSALIEWTGQRTVPNVFIGGNHIGSFDGTKSFITNLFQALEDGSIAIANKKLDVIKKLELSLFPTMDTVQRTSSSPKEKIHSFSSSEPDSDPEDKELSDDDDRNHKHRRREVRPHSLDNDLHAPPIRRPNRKRNKPFENGQPYLETGPQSSEIQKEYNPSLERDVSSKSEKRCAGLTPQMRAPSDSGPRARLNQFHTDTGSRFDSSASTGRPSIGRGRGRNTVPWSQHDSRFNHYDTLDLASQIASQGPPTHPSLYAGTGLPSAANTQNASWGAYGFIPGMNNTILDPLHPLGLQGTLQPPISPLLNIGGLRQRCRDFEERGFCLRGDMCLMEHGVNRIVVEDVQSLSQFNLPVSIPSSHALGILAGAGSLPPVSASLSLLTSSKAVSMKNNKSGVTDDALKLNGVSSASGVSEADVYDPDQPLWNNEHPETSSAHLRLPSPKNNSVALWGADCSAHPGLRLSDGIGNEHPGRSFVANIGSVWGWIGPGNKSETGRKANSHMTVTSHIGNEMKEDHEETMAYNHSATEGTRAAGKEMGPKATAVQPLPRLRADSGRNGGKASQRASRTLYVNGIPQKINRREALLSHFQKFGEVIDVYIPLNSEKAFVQFSMREEAEAALKAPDAVMGNRFIKLWWANRDTISDEGDGGVHNKSMQFPGVAAPFVASQLSIGDRGKENLPSAAPKGSSVLGAEASVPAGGPPQSLLANCLKAAPPVQKKLEGLEILKEELHKKQEILDKKRDEFWRQLHKLEKQAISSKKKEVASEQAGKRHKVDMANEAVAARAAVAPRSTNLCTTGAHLEAERTLEKRNSGEILVPHSSKENSSALQQSPGNIKQTSHLPGPVLDRFKQENSPTSFRVVRPLPAELANVVALKDHFSYFGDLSSVVLEEPEDHTKNESLKPSQNCSACISFTTRHSAMNAFLNGKHWQGHNLWFTWLTAFPNYNSDHSIQETSTPMGALSPDVQAEVVTSSSSNAGKPACNVMSQVAAIRNGGSLKDAESTNCALITKPKALVQTSHSSTISCEEHPPMSDVPMVGAAINVGFSQ</sequence>
<feature type="domain" description="RRM" evidence="5">
    <location>
        <begin position="658"/>
        <end position="730"/>
    </location>
</feature>
<dbReference type="PROSITE" id="PS51354">
    <property type="entry name" value="GLUTAREDOXIN_2"/>
    <property type="match status" value="1"/>
</dbReference>
<evidence type="ECO:0000256" key="4">
    <source>
        <dbReference type="SAM" id="MobiDB-lite"/>
    </source>
</evidence>
<feature type="region of interest" description="Disordered" evidence="4">
    <location>
        <begin position="619"/>
        <end position="655"/>
    </location>
</feature>
<dbReference type="OrthoDB" id="443401at2759"/>
<feature type="compositionally biased region" description="Polar residues" evidence="4">
    <location>
        <begin position="914"/>
        <end position="931"/>
    </location>
</feature>
<dbReference type="InterPro" id="IPR000571">
    <property type="entry name" value="Znf_CCCH"/>
</dbReference>
<protein>
    <submittedName>
        <fullName evidence="8">Zinc finger CCCH domain-containing protein 27-like isoform X1</fullName>
    </submittedName>
</protein>
<feature type="region of interest" description="Disordered" evidence="4">
    <location>
        <begin position="159"/>
        <end position="318"/>
    </location>
</feature>
<dbReference type="SUPFAM" id="SSF54928">
    <property type="entry name" value="RNA-binding domain, RBD"/>
    <property type="match status" value="1"/>
</dbReference>
<dbReference type="RefSeq" id="XP_038986963.1">
    <property type="nucleotide sequence ID" value="XM_039131035.1"/>
</dbReference>
<dbReference type="PROSITE" id="PS50103">
    <property type="entry name" value="ZF_C3H1"/>
    <property type="match status" value="1"/>
</dbReference>
<dbReference type="PANTHER" id="PTHR14398">
    <property type="entry name" value="RNA RECOGNITION RRM/RNP DOMAIN"/>
    <property type="match status" value="1"/>
</dbReference>
<dbReference type="InterPro" id="IPR035979">
    <property type="entry name" value="RBD_domain_sf"/>
</dbReference>
<dbReference type="InterPro" id="IPR014025">
    <property type="entry name" value="Glutaredoxin_subgr"/>
</dbReference>
<dbReference type="PROSITE" id="PS50102">
    <property type="entry name" value="RRM"/>
    <property type="match status" value="1"/>
</dbReference>
<feature type="compositionally biased region" description="Basic and acidic residues" evidence="4">
    <location>
        <begin position="252"/>
        <end position="264"/>
    </location>
</feature>
<proteinExistence type="predicted"/>
<evidence type="ECO:0000313" key="8">
    <source>
        <dbReference type="RefSeq" id="XP_038986963.1"/>
    </source>
</evidence>